<dbReference type="FunFam" id="3.40.50.1470:FF:000001">
    <property type="entry name" value="Peptidyl-tRNA hydrolase"/>
    <property type="match status" value="1"/>
</dbReference>
<dbReference type="EMBL" id="AUZX01002416">
    <property type="protein sequence ID" value="EQD76721.1"/>
    <property type="molecule type" value="Genomic_DNA"/>
</dbReference>
<comment type="similarity">
    <text evidence="5">Belongs to the PTH family.</text>
</comment>
<dbReference type="InterPro" id="IPR018171">
    <property type="entry name" value="Pept_tRNA_hydro_CS"/>
</dbReference>
<evidence type="ECO:0000256" key="2">
    <source>
        <dbReference type="ARBA" id="ARBA00022555"/>
    </source>
</evidence>
<keyword evidence="2" id="KW-0820">tRNA-binding</keyword>
<proteinExistence type="inferred from homology"/>
<reference evidence="6" key="2">
    <citation type="journal article" date="2014" name="ISME J.">
        <title>Microbial stratification in low pH oxic and suboxic macroscopic growths along an acid mine drainage.</title>
        <authorList>
            <person name="Mendez-Garcia C."/>
            <person name="Mesa V."/>
            <person name="Sprenger R.R."/>
            <person name="Richter M."/>
            <person name="Diez M.S."/>
            <person name="Solano J."/>
            <person name="Bargiela R."/>
            <person name="Golyshina O.V."/>
            <person name="Manteca A."/>
            <person name="Ramos J.L."/>
            <person name="Gallego J.R."/>
            <person name="Llorente I."/>
            <person name="Martins Dos Santos V.A."/>
            <person name="Jensen O.N."/>
            <person name="Pelaez A.I."/>
            <person name="Sanchez J."/>
            <person name="Ferrer M."/>
        </authorList>
    </citation>
    <scope>NUCLEOTIDE SEQUENCE</scope>
</reference>
<reference evidence="6" key="1">
    <citation type="submission" date="2013-08" db="EMBL/GenBank/DDBJ databases">
        <authorList>
            <person name="Mendez C."/>
            <person name="Richter M."/>
            <person name="Ferrer M."/>
            <person name="Sanchez J."/>
        </authorList>
    </citation>
    <scope>NUCLEOTIDE SEQUENCE</scope>
</reference>
<dbReference type="InterPro" id="IPR001328">
    <property type="entry name" value="Pept_tRNA_hydro"/>
</dbReference>
<dbReference type="GO" id="GO:0004045">
    <property type="term" value="F:peptidyl-tRNA hydrolase activity"/>
    <property type="evidence" value="ECO:0007669"/>
    <property type="project" value="UniProtKB-EC"/>
</dbReference>
<dbReference type="SUPFAM" id="SSF53178">
    <property type="entry name" value="Peptidyl-tRNA hydrolase-like"/>
    <property type="match status" value="1"/>
</dbReference>
<dbReference type="NCBIfam" id="TIGR00447">
    <property type="entry name" value="pth"/>
    <property type="match status" value="1"/>
</dbReference>
<dbReference type="PANTHER" id="PTHR17224:SF1">
    <property type="entry name" value="PEPTIDYL-TRNA HYDROLASE"/>
    <property type="match status" value="1"/>
</dbReference>
<dbReference type="PROSITE" id="PS01196">
    <property type="entry name" value="PEPT_TRNA_HYDROL_2"/>
    <property type="match status" value="1"/>
</dbReference>
<keyword evidence="3 6" id="KW-0378">Hydrolase</keyword>
<dbReference type="PANTHER" id="PTHR17224">
    <property type="entry name" value="PEPTIDYL-TRNA HYDROLASE"/>
    <property type="match status" value="1"/>
</dbReference>
<evidence type="ECO:0000256" key="3">
    <source>
        <dbReference type="ARBA" id="ARBA00022801"/>
    </source>
</evidence>
<evidence type="ECO:0000256" key="5">
    <source>
        <dbReference type="ARBA" id="ARBA00038063"/>
    </source>
</evidence>
<dbReference type="GO" id="GO:0000049">
    <property type="term" value="F:tRNA binding"/>
    <property type="evidence" value="ECO:0007669"/>
    <property type="project" value="UniProtKB-KW"/>
</dbReference>
<evidence type="ECO:0000256" key="4">
    <source>
        <dbReference type="ARBA" id="ARBA00022884"/>
    </source>
</evidence>
<dbReference type="Pfam" id="PF01195">
    <property type="entry name" value="Pept_tRNA_hydro"/>
    <property type="match status" value="1"/>
</dbReference>
<dbReference type="CDD" id="cd00462">
    <property type="entry name" value="PTH"/>
    <property type="match status" value="1"/>
</dbReference>
<dbReference type="AlphaFoldDB" id="T1BUS0"/>
<gene>
    <name evidence="6" type="ORF">B1A_03284</name>
</gene>
<dbReference type="HAMAP" id="MF_00083">
    <property type="entry name" value="Pept_tRNA_hydro_bact"/>
    <property type="match status" value="1"/>
</dbReference>
<dbReference type="InterPro" id="IPR036416">
    <property type="entry name" value="Pept_tRNA_hydro_sf"/>
</dbReference>
<dbReference type="EC" id="3.1.1.29" evidence="1"/>
<accession>T1BUS0</accession>
<protein>
    <recommendedName>
        <fullName evidence="1">peptidyl-tRNA hydrolase</fullName>
        <ecNumber evidence="1">3.1.1.29</ecNumber>
    </recommendedName>
</protein>
<organism evidence="6">
    <name type="scientific">mine drainage metagenome</name>
    <dbReference type="NCBI Taxonomy" id="410659"/>
    <lineage>
        <taxon>unclassified sequences</taxon>
        <taxon>metagenomes</taxon>
        <taxon>ecological metagenomes</taxon>
    </lineage>
</organism>
<evidence type="ECO:0000256" key="1">
    <source>
        <dbReference type="ARBA" id="ARBA00013260"/>
    </source>
</evidence>
<comment type="caution">
    <text evidence="6">The sequence shown here is derived from an EMBL/GenBank/DDBJ whole genome shotgun (WGS) entry which is preliminary data.</text>
</comment>
<dbReference type="PROSITE" id="PS01195">
    <property type="entry name" value="PEPT_TRNA_HYDROL_1"/>
    <property type="match status" value="1"/>
</dbReference>
<evidence type="ECO:0000313" key="6">
    <source>
        <dbReference type="EMBL" id="EQD76721.1"/>
    </source>
</evidence>
<keyword evidence="4" id="KW-0694">RNA-binding</keyword>
<name>T1BUS0_9ZZZZ</name>
<dbReference type="Gene3D" id="3.40.50.1470">
    <property type="entry name" value="Peptidyl-tRNA hydrolase"/>
    <property type="match status" value="1"/>
</dbReference>
<sequence length="196" mass="20955">MAGTPLKLVVGLGNPGPTYAHTRHNAGFAFIDELARRAGAALKRESRHHGELGRAVIAGHELWLLKPLTYMNLSGTSVQSVASFYRISPSAMLVAHDELDFPPGVVRLKEGGGAGGHNGLRDIIARLGESFWRLRIGIGHPFDRAIVMNYVLGRPSAPEAGLIGEAVCAAADALPELLDEGAQKAMNRLHSRTVPE</sequence>